<organism evidence="2 3">
    <name type="scientific">Hypothenemus hampei</name>
    <name type="common">Coffee berry borer</name>
    <dbReference type="NCBI Taxonomy" id="57062"/>
    <lineage>
        <taxon>Eukaryota</taxon>
        <taxon>Metazoa</taxon>
        <taxon>Ecdysozoa</taxon>
        <taxon>Arthropoda</taxon>
        <taxon>Hexapoda</taxon>
        <taxon>Insecta</taxon>
        <taxon>Pterygota</taxon>
        <taxon>Neoptera</taxon>
        <taxon>Endopterygota</taxon>
        <taxon>Coleoptera</taxon>
        <taxon>Polyphaga</taxon>
        <taxon>Cucujiformia</taxon>
        <taxon>Curculionidae</taxon>
        <taxon>Scolytinae</taxon>
        <taxon>Hypothenemus</taxon>
    </lineage>
</organism>
<sequence length="200" mass="23070">MDKFKKCLYSQSYEEYEEQKKEFLEICKSVQVIVGTKDKYASLEEQLVKNWDSCKEIENALIASMDTDDVTGDIDDLIEDQTFVDDFDCSNKILSDREKFNTALTITKNIADILSNYGTQTFNKYVEELKVIENNARNGISLFTLKNSGLSAVEPEEQIQSNNESCSNESNKNLKFKTKIKTKGRPKRKTKQTTFYKKKD</sequence>
<proteinExistence type="predicted"/>
<protein>
    <submittedName>
        <fullName evidence="2">Uncharacterized protein</fullName>
    </submittedName>
</protein>
<dbReference type="EMBL" id="JBDJPC010000013">
    <property type="protein sequence ID" value="KAL1488853.1"/>
    <property type="molecule type" value="Genomic_DNA"/>
</dbReference>
<keyword evidence="3" id="KW-1185">Reference proteome</keyword>
<evidence type="ECO:0000313" key="3">
    <source>
        <dbReference type="Proteomes" id="UP001566132"/>
    </source>
</evidence>
<feature type="region of interest" description="Disordered" evidence="1">
    <location>
        <begin position="158"/>
        <end position="200"/>
    </location>
</feature>
<comment type="caution">
    <text evidence="2">The sequence shown here is derived from an EMBL/GenBank/DDBJ whole genome shotgun (WGS) entry which is preliminary data.</text>
</comment>
<feature type="compositionally biased region" description="Basic residues" evidence="1">
    <location>
        <begin position="174"/>
        <end position="200"/>
    </location>
</feature>
<accession>A0ABD1E2F0</accession>
<dbReference type="AlphaFoldDB" id="A0ABD1E2F0"/>
<gene>
    <name evidence="2" type="ORF">ABEB36_014648</name>
</gene>
<dbReference type="Proteomes" id="UP001566132">
    <property type="component" value="Unassembled WGS sequence"/>
</dbReference>
<reference evidence="2 3" key="1">
    <citation type="submission" date="2024-05" db="EMBL/GenBank/DDBJ databases">
        <title>Genetic variation in Jamaican populations of the coffee berry borer (Hypothenemus hampei).</title>
        <authorList>
            <person name="Errbii M."/>
            <person name="Myrie A."/>
        </authorList>
    </citation>
    <scope>NUCLEOTIDE SEQUENCE [LARGE SCALE GENOMIC DNA]</scope>
    <source>
        <strain evidence="2">JA-Hopewell-2020-01-JO</strain>
        <tissue evidence="2">Whole body</tissue>
    </source>
</reference>
<name>A0ABD1E2F0_HYPHA</name>
<evidence type="ECO:0000313" key="2">
    <source>
        <dbReference type="EMBL" id="KAL1488853.1"/>
    </source>
</evidence>
<feature type="compositionally biased region" description="Low complexity" evidence="1">
    <location>
        <begin position="158"/>
        <end position="173"/>
    </location>
</feature>
<evidence type="ECO:0000256" key="1">
    <source>
        <dbReference type="SAM" id="MobiDB-lite"/>
    </source>
</evidence>